<keyword evidence="3" id="KW-1185">Reference proteome</keyword>
<reference evidence="2 3" key="1">
    <citation type="submission" date="2020-02" db="EMBL/GenBank/DDBJ databases">
        <authorList>
            <person name="Li X.-J."/>
            <person name="Feng X.-M."/>
        </authorList>
    </citation>
    <scope>NUCLEOTIDE SEQUENCE [LARGE SCALE GENOMIC DNA]</scope>
    <source>
        <strain evidence="2 3">CGMCC 4.7225</strain>
    </source>
</reference>
<dbReference type="GO" id="GO:0016747">
    <property type="term" value="F:acyltransferase activity, transferring groups other than amino-acyl groups"/>
    <property type="evidence" value="ECO:0007669"/>
    <property type="project" value="InterPro"/>
</dbReference>
<organism evidence="2 3">
    <name type="scientific">Phytoactinopolyspora alkaliphila</name>
    <dbReference type="NCBI Taxonomy" id="1783498"/>
    <lineage>
        <taxon>Bacteria</taxon>
        <taxon>Bacillati</taxon>
        <taxon>Actinomycetota</taxon>
        <taxon>Actinomycetes</taxon>
        <taxon>Jiangellales</taxon>
        <taxon>Jiangellaceae</taxon>
        <taxon>Phytoactinopolyspora</taxon>
    </lineage>
</organism>
<accession>A0A6N9YKB2</accession>
<comment type="caution">
    <text evidence="2">The sequence shown here is derived from an EMBL/GenBank/DDBJ whole genome shotgun (WGS) entry which is preliminary data.</text>
</comment>
<dbReference type="PANTHER" id="PTHR13170:SF16">
    <property type="entry name" value="PROTEIN O-GLCNACASE"/>
    <property type="match status" value="1"/>
</dbReference>
<gene>
    <name evidence="2" type="ORF">G1H11_08750</name>
</gene>
<dbReference type="PANTHER" id="PTHR13170">
    <property type="entry name" value="O-GLCNACASE"/>
    <property type="match status" value="1"/>
</dbReference>
<dbReference type="InterPro" id="IPR000182">
    <property type="entry name" value="GNAT_dom"/>
</dbReference>
<evidence type="ECO:0000259" key="1">
    <source>
        <dbReference type="PROSITE" id="PS51186"/>
    </source>
</evidence>
<dbReference type="InterPro" id="IPR016181">
    <property type="entry name" value="Acyl_CoA_acyltransferase"/>
</dbReference>
<evidence type="ECO:0000313" key="2">
    <source>
        <dbReference type="EMBL" id="NED95402.1"/>
    </source>
</evidence>
<dbReference type="SUPFAM" id="SSF55729">
    <property type="entry name" value="Acyl-CoA N-acyltransferases (Nat)"/>
    <property type="match status" value="1"/>
</dbReference>
<dbReference type="Pfam" id="PF00583">
    <property type="entry name" value="Acetyltransf_1"/>
    <property type="match status" value="1"/>
</dbReference>
<dbReference type="Gene3D" id="3.40.630.30">
    <property type="match status" value="1"/>
</dbReference>
<protein>
    <submittedName>
        <fullName evidence="2">GNAT family N-acetyltransferase</fullName>
    </submittedName>
</protein>
<dbReference type="PROSITE" id="PS51186">
    <property type="entry name" value="GNAT"/>
    <property type="match status" value="1"/>
</dbReference>
<dbReference type="Proteomes" id="UP000469185">
    <property type="component" value="Unassembled WGS sequence"/>
</dbReference>
<sequence>MDVRPYRRGDDDDAMYEICLKTGPGGEDAFTDRRLLGELFVGPYIRFDPEFAFVVEDDDGVSGYIIAALNTRLFEQRCEEEWWPPLRQRYPLHSFPEESNETRFVRMIHQPPVAADEIVVEYPSHLHIDLLPRTQGKGYGGVLMNLLLDALRDAGSPGVHLGVGAGNTNAIGFYHHVGFTTLSTSATGRAMGMKIR</sequence>
<evidence type="ECO:0000313" key="3">
    <source>
        <dbReference type="Proteomes" id="UP000469185"/>
    </source>
</evidence>
<name>A0A6N9YKB2_9ACTN</name>
<dbReference type="AlphaFoldDB" id="A0A6N9YKB2"/>
<dbReference type="EMBL" id="JAAGOB010000004">
    <property type="protein sequence ID" value="NED95402.1"/>
    <property type="molecule type" value="Genomic_DNA"/>
</dbReference>
<keyword evidence="2" id="KW-0808">Transferase</keyword>
<proteinExistence type="predicted"/>
<dbReference type="InterPro" id="IPR051822">
    <property type="entry name" value="Glycosyl_Hydrolase_84"/>
</dbReference>
<feature type="domain" description="N-acetyltransferase" evidence="1">
    <location>
        <begin position="1"/>
        <end position="196"/>
    </location>
</feature>